<evidence type="ECO:0000313" key="3">
    <source>
        <dbReference type="Proteomes" id="UP000546464"/>
    </source>
</evidence>
<dbReference type="Proteomes" id="UP000546464">
    <property type="component" value="Unassembled WGS sequence"/>
</dbReference>
<dbReference type="AlphaFoldDB" id="A0A842HDE9"/>
<keyword evidence="3" id="KW-1185">Reference proteome</keyword>
<keyword evidence="1" id="KW-0472">Membrane</keyword>
<organism evidence="2 3">
    <name type="scientific">Ruficoccus amylovorans</name>
    <dbReference type="NCBI Taxonomy" id="1804625"/>
    <lineage>
        <taxon>Bacteria</taxon>
        <taxon>Pseudomonadati</taxon>
        <taxon>Verrucomicrobiota</taxon>
        <taxon>Opitutia</taxon>
        <taxon>Puniceicoccales</taxon>
        <taxon>Cerasicoccaceae</taxon>
        <taxon>Ruficoccus</taxon>
    </lineage>
</organism>
<evidence type="ECO:0000256" key="1">
    <source>
        <dbReference type="SAM" id="Phobius"/>
    </source>
</evidence>
<dbReference type="EMBL" id="JACHVB010000023">
    <property type="protein sequence ID" value="MBC2594462.1"/>
    <property type="molecule type" value="Genomic_DNA"/>
</dbReference>
<accession>A0A842HDE9</accession>
<reference evidence="2 3" key="1">
    <citation type="submission" date="2020-07" db="EMBL/GenBank/DDBJ databases">
        <authorList>
            <person name="Feng X."/>
        </authorList>
    </citation>
    <scope>NUCLEOTIDE SEQUENCE [LARGE SCALE GENOMIC DNA]</scope>
    <source>
        <strain evidence="2 3">JCM31066</strain>
    </source>
</reference>
<gene>
    <name evidence="2" type="ORF">H5P28_09350</name>
</gene>
<name>A0A842HDE9_9BACT</name>
<keyword evidence="1" id="KW-0812">Transmembrane</keyword>
<feature type="transmembrane region" description="Helical" evidence="1">
    <location>
        <begin position="28"/>
        <end position="49"/>
    </location>
</feature>
<sequence length="97" mass="11020">MLWFGVFVVGTLWNLIAPWPTAVWKEFWHVVGIGIPVLMALVTGVWFTWGGSRDIIRLFRMLKSQQVNEFDDGTVVGHQNLDEAAITHETDKVPTPQ</sequence>
<protein>
    <submittedName>
        <fullName evidence="2">Uncharacterized protein</fullName>
    </submittedName>
</protein>
<keyword evidence="1" id="KW-1133">Transmembrane helix</keyword>
<dbReference type="RefSeq" id="WP_185675446.1">
    <property type="nucleotide sequence ID" value="NZ_JACHVB010000023.1"/>
</dbReference>
<evidence type="ECO:0000313" key="2">
    <source>
        <dbReference type="EMBL" id="MBC2594462.1"/>
    </source>
</evidence>
<proteinExistence type="predicted"/>
<comment type="caution">
    <text evidence="2">The sequence shown here is derived from an EMBL/GenBank/DDBJ whole genome shotgun (WGS) entry which is preliminary data.</text>
</comment>